<gene>
    <name evidence="6" type="ORF">NOCA2270073</name>
</gene>
<dbReference type="GO" id="GO:0042351">
    <property type="term" value="P:'de novo' GDP-L-fucose biosynthetic process"/>
    <property type="evidence" value="ECO:0007669"/>
    <property type="project" value="TreeGrafter"/>
</dbReference>
<proteinExistence type="inferred from homology"/>
<keyword evidence="4" id="KW-0456">Lyase</keyword>
<dbReference type="SUPFAM" id="SSF51735">
    <property type="entry name" value="NAD(P)-binding Rossmann-fold domains"/>
    <property type="match status" value="1"/>
</dbReference>
<dbReference type="Gene3D" id="3.40.50.720">
    <property type="entry name" value="NAD(P)-binding Rossmann-like Domain"/>
    <property type="match status" value="1"/>
</dbReference>
<feature type="domain" description="NAD(P)-binding" evidence="5">
    <location>
        <begin position="6"/>
        <end position="309"/>
    </location>
</feature>
<dbReference type="InterPro" id="IPR006368">
    <property type="entry name" value="GDP_Man_deHydtase"/>
</dbReference>
<dbReference type="GO" id="GO:0008446">
    <property type="term" value="F:GDP-mannose 4,6-dehydratase activity"/>
    <property type="evidence" value="ECO:0007669"/>
    <property type="project" value="UniProtKB-EC"/>
</dbReference>
<evidence type="ECO:0000256" key="2">
    <source>
        <dbReference type="ARBA" id="ARBA00009263"/>
    </source>
</evidence>
<dbReference type="EMBL" id="CZKA01000020">
    <property type="protein sequence ID" value="CUR55438.1"/>
    <property type="molecule type" value="Genomic_DNA"/>
</dbReference>
<comment type="similarity">
    <text evidence="2">Belongs to the NAD(P)-dependent epimerase/dehydratase family. GDP-mannose 4,6-dehydratase subfamily.</text>
</comment>
<dbReference type="PANTHER" id="PTHR43715:SF1">
    <property type="entry name" value="GDP-MANNOSE 4,6 DEHYDRATASE"/>
    <property type="match status" value="1"/>
</dbReference>
<dbReference type="InterPro" id="IPR036291">
    <property type="entry name" value="NAD(P)-bd_dom_sf"/>
</dbReference>
<evidence type="ECO:0000256" key="1">
    <source>
        <dbReference type="ARBA" id="ARBA00001937"/>
    </source>
</evidence>
<dbReference type="AlphaFoldDB" id="A0A2P2C087"/>
<dbReference type="FunFam" id="3.40.50.720:FF:000924">
    <property type="entry name" value="GDP-mannose 4,6 dehydratase"/>
    <property type="match status" value="1"/>
</dbReference>
<reference evidence="6" key="1">
    <citation type="submission" date="2015-08" db="EMBL/GenBank/DDBJ databases">
        <authorList>
            <person name="Babu N.S."/>
            <person name="Beckwith C.J."/>
            <person name="Beseler K.G."/>
            <person name="Brison A."/>
            <person name="Carone J.V."/>
            <person name="Caskin T.P."/>
            <person name="Diamond M."/>
            <person name="Durham M.E."/>
            <person name="Foxe J.M."/>
            <person name="Go M."/>
            <person name="Henderson B.A."/>
            <person name="Jones I.B."/>
            <person name="McGettigan J.A."/>
            <person name="Micheletti S.J."/>
            <person name="Nasrallah M.E."/>
            <person name="Ortiz D."/>
            <person name="Piller C.R."/>
            <person name="Privatt S.R."/>
            <person name="Schneider S.L."/>
            <person name="Sharp S."/>
            <person name="Smith T.C."/>
            <person name="Stanton J.D."/>
            <person name="Ullery H.E."/>
            <person name="Wilson R.J."/>
            <person name="Serrano M.G."/>
            <person name="Buck G."/>
            <person name="Lee V."/>
            <person name="Wang Y."/>
            <person name="Carvalho R."/>
            <person name="Voegtly L."/>
            <person name="Shi R."/>
            <person name="Duckworth R."/>
            <person name="Johnson A."/>
            <person name="Loviza R."/>
            <person name="Walstead R."/>
            <person name="Shah Z."/>
            <person name="Kiflezghi M."/>
            <person name="Wade K."/>
            <person name="Ball S.L."/>
            <person name="Bradley K.W."/>
            <person name="Asai D.J."/>
            <person name="Bowman C.A."/>
            <person name="Russell D.A."/>
            <person name="Pope W.H."/>
            <person name="Jacobs-Sera D."/>
            <person name="Hendrix R.W."/>
            <person name="Hatfull G.F."/>
        </authorList>
    </citation>
    <scope>NUCLEOTIDE SEQUENCE</scope>
</reference>
<protein>
    <recommendedName>
        <fullName evidence="3">GDP-mannose 4,6-dehydratase</fullName>
        <ecNumber evidence="3">4.2.1.47</ecNumber>
    </recommendedName>
</protein>
<evidence type="ECO:0000313" key="6">
    <source>
        <dbReference type="EMBL" id="CUR55438.1"/>
    </source>
</evidence>
<dbReference type="EC" id="4.2.1.47" evidence="3"/>
<dbReference type="PANTHER" id="PTHR43715">
    <property type="entry name" value="GDP-MANNOSE 4,6-DEHYDRATASE"/>
    <property type="match status" value="1"/>
</dbReference>
<organism evidence="6">
    <name type="scientific">metagenome</name>
    <dbReference type="NCBI Taxonomy" id="256318"/>
    <lineage>
        <taxon>unclassified sequences</taxon>
        <taxon>metagenomes</taxon>
    </lineage>
</organism>
<dbReference type="Gene3D" id="3.90.25.10">
    <property type="entry name" value="UDP-galactose 4-epimerase, domain 1"/>
    <property type="match status" value="1"/>
</dbReference>
<accession>A0A2P2C087</accession>
<evidence type="ECO:0000256" key="4">
    <source>
        <dbReference type="ARBA" id="ARBA00023239"/>
    </source>
</evidence>
<dbReference type="InterPro" id="IPR016040">
    <property type="entry name" value="NAD(P)-bd_dom"/>
</dbReference>
<sequence>MTRSFLTGISGQDGSYLAEHLLADGAEVHALHHATEPFPPHCPPGVVLHPGDLTDAAAVRDLLLELAPDEIYNLAALSSVAQSWREPELTARLNGRAALELMESAHRVQEVHGHPVAFVQASSAEIFGHAAQSPQTESTPLRPTSPYGEAKAIAHTGVGQRRERGLHASSAILYNHESPRRPRRFVTRRITSTVAAIVRGEVAGLTLGSLDVRRDWGWAPDYVAALVLMARSDRPRDYVVATGVSHSVGDFVAAAFRSAGIDHWEPLVSLDPDLARESDPPTLTGDASLISRELGWVPVVSFEQLVQRMVAADLAQPSGSDESSSDSR</sequence>
<dbReference type="Pfam" id="PF16363">
    <property type="entry name" value="GDP_Man_Dehyd"/>
    <property type="match status" value="1"/>
</dbReference>
<evidence type="ECO:0000259" key="5">
    <source>
        <dbReference type="Pfam" id="PF16363"/>
    </source>
</evidence>
<name>A0A2P2C087_9ZZZZ</name>
<evidence type="ECO:0000256" key="3">
    <source>
        <dbReference type="ARBA" id="ARBA00011989"/>
    </source>
</evidence>
<comment type="cofactor">
    <cofactor evidence="1">
        <name>NADP(+)</name>
        <dbReference type="ChEBI" id="CHEBI:58349"/>
    </cofactor>
</comment>